<evidence type="ECO:0000256" key="2">
    <source>
        <dbReference type="ARBA" id="ARBA00022475"/>
    </source>
</evidence>
<proteinExistence type="predicted"/>
<evidence type="ECO:0000256" key="5">
    <source>
        <dbReference type="ARBA" id="ARBA00023136"/>
    </source>
</evidence>
<feature type="transmembrane region" description="Helical" evidence="7">
    <location>
        <begin position="43"/>
        <end position="63"/>
    </location>
</feature>
<feature type="transmembrane region" description="Helical" evidence="7">
    <location>
        <begin position="417"/>
        <end position="437"/>
    </location>
</feature>
<evidence type="ECO:0008006" key="10">
    <source>
        <dbReference type="Google" id="ProtNLM"/>
    </source>
</evidence>
<dbReference type="InParanoid" id="C7QIW2"/>
<evidence type="ECO:0000256" key="4">
    <source>
        <dbReference type="ARBA" id="ARBA00022989"/>
    </source>
</evidence>
<keyword evidence="4 7" id="KW-1133">Transmembrane helix</keyword>
<reference evidence="8 9" key="1">
    <citation type="journal article" date="2009" name="Stand. Genomic Sci.">
        <title>Complete genome sequence of Catenulispora acidiphila type strain (ID 139908).</title>
        <authorList>
            <person name="Copeland A."/>
            <person name="Lapidus A."/>
            <person name="Glavina Del Rio T."/>
            <person name="Nolan M."/>
            <person name="Lucas S."/>
            <person name="Chen F."/>
            <person name="Tice H."/>
            <person name="Cheng J.F."/>
            <person name="Bruce D."/>
            <person name="Goodwin L."/>
            <person name="Pitluck S."/>
            <person name="Mikhailova N."/>
            <person name="Pati A."/>
            <person name="Ivanova N."/>
            <person name="Mavromatis K."/>
            <person name="Chen A."/>
            <person name="Palaniappan K."/>
            <person name="Chain P."/>
            <person name="Land M."/>
            <person name="Hauser L."/>
            <person name="Chang Y.J."/>
            <person name="Jeffries C.D."/>
            <person name="Chertkov O."/>
            <person name="Brettin T."/>
            <person name="Detter J.C."/>
            <person name="Han C."/>
            <person name="Ali Z."/>
            <person name="Tindall B.J."/>
            <person name="Goker M."/>
            <person name="Bristow J."/>
            <person name="Eisen J.A."/>
            <person name="Markowitz V."/>
            <person name="Hugenholtz P."/>
            <person name="Kyrpides N.C."/>
            <person name="Klenk H.P."/>
        </authorList>
    </citation>
    <scope>NUCLEOTIDE SEQUENCE [LARGE SCALE GENOMIC DNA]</scope>
    <source>
        <strain evidence="9">DSM 44928 / JCM 14897 / NBRC 102108 / NRRL B-24433 / ID139908</strain>
    </source>
</reference>
<feature type="region of interest" description="Disordered" evidence="6">
    <location>
        <begin position="491"/>
        <end position="510"/>
    </location>
</feature>
<feature type="transmembrane region" description="Helical" evidence="7">
    <location>
        <begin position="12"/>
        <end position="31"/>
    </location>
</feature>
<evidence type="ECO:0000313" key="8">
    <source>
        <dbReference type="EMBL" id="ACU77012.1"/>
    </source>
</evidence>
<organism evidence="8 9">
    <name type="scientific">Catenulispora acidiphila (strain DSM 44928 / JCM 14897 / NBRC 102108 / NRRL B-24433 / ID139908)</name>
    <dbReference type="NCBI Taxonomy" id="479433"/>
    <lineage>
        <taxon>Bacteria</taxon>
        <taxon>Bacillati</taxon>
        <taxon>Actinomycetota</taxon>
        <taxon>Actinomycetes</taxon>
        <taxon>Catenulisporales</taxon>
        <taxon>Catenulisporaceae</taxon>
        <taxon>Catenulispora</taxon>
    </lineage>
</organism>
<feature type="transmembrane region" description="Helical" evidence="7">
    <location>
        <begin position="443"/>
        <end position="465"/>
    </location>
</feature>
<keyword evidence="2" id="KW-1003">Cell membrane</keyword>
<dbReference type="KEGG" id="cai:Caci_8189"/>
<dbReference type="GO" id="GO:0005886">
    <property type="term" value="C:plasma membrane"/>
    <property type="evidence" value="ECO:0007669"/>
    <property type="project" value="UniProtKB-SubCell"/>
</dbReference>
<feature type="transmembrane region" description="Helical" evidence="7">
    <location>
        <begin position="95"/>
        <end position="115"/>
    </location>
</feature>
<dbReference type="Proteomes" id="UP000000851">
    <property type="component" value="Chromosome"/>
</dbReference>
<feature type="transmembrane region" description="Helical" evidence="7">
    <location>
        <begin position="178"/>
        <end position="197"/>
    </location>
</feature>
<dbReference type="eggNOG" id="COG2244">
    <property type="taxonomic scope" value="Bacteria"/>
</dbReference>
<keyword evidence="3 7" id="KW-0812">Transmembrane</keyword>
<dbReference type="InterPro" id="IPR050833">
    <property type="entry name" value="Poly_Biosynth_Transport"/>
</dbReference>
<feature type="transmembrane region" description="Helical" evidence="7">
    <location>
        <begin position="349"/>
        <end position="374"/>
    </location>
</feature>
<dbReference type="HOGENOM" id="CLU_533911_0_0_11"/>
<evidence type="ECO:0000256" key="3">
    <source>
        <dbReference type="ARBA" id="ARBA00022692"/>
    </source>
</evidence>
<dbReference type="AlphaFoldDB" id="C7QIW2"/>
<evidence type="ECO:0000256" key="6">
    <source>
        <dbReference type="SAM" id="MobiDB-lite"/>
    </source>
</evidence>
<feature type="region of interest" description="Disordered" evidence="6">
    <location>
        <begin position="229"/>
        <end position="264"/>
    </location>
</feature>
<evidence type="ECO:0000256" key="1">
    <source>
        <dbReference type="ARBA" id="ARBA00004651"/>
    </source>
</evidence>
<keyword evidence="9" id="KW-1185">Reference proteome</keyword>
<feature type="transmembrane region" description="Helical" evidence="7">
    <location>
        <begin position="150"/>
        <end position="172"/>
    </location>
</feature>
<sequence precursor="true">MRSVLSRLTTPGPLLALGLGVTTVAASLWFATANRALTSHSAVTLYSFYFLVGTIGTGVLAGLEQEMTRTVARTHAAGRPVGAAVRGQLRQAAGLAVLTVLILSAASPLLVSHWFAGDWTLALALLAGLAATWASFLVRGVLAGCQDFRYYSLTLVVQGVATIAPSVVLALAGPGHMLGYALIFALAPLVAAVSGLASPALRRSWRATGTAADIPAGAAALSEESIAAGDGAGAQPTSATPDTPGAPVAADTGEESGEEPGGSPREKLLLLTLATLVSQLLINAVPLVIAHRLAGGDAHSVDLGKSLSSSMGFSRLALLCLFPLQAPLLPLLAAAAVRGDFREVRRKTGFLVTACLVAGALGVVAVVAAGPWLLTDYLHAPAQLSHLFLSALALSTAFLMTAFVLQSAQVALNRHRVVFASWLAGLAAMALVFALPVSPLAAAGWAGILGPLVVTLIAGADVMFVTRAQPTVTASADGAADAVPVPVAEAAAGESRSTGQAAPVAEGVRR</sequence>
<feature type="transmembrane region" description="Helical" evidence="7">
    <location>
        <begin position="121"/>
        <end position="138"/>
    </location>
</feature>
<evidence type="ECO:0000256" key="7">
    <source>
        <dbReference type="SAM" id="Phobius"/>
    </source>
</evidence>
<feature type="transmembrane region" description="Helical" evidence="7">
    <location>
        <begin position="386"/>
        <end position="405"/>
    </location>
</feature>
<dbReference type="PANTHER" id="PTHR30250:SF11">
    <property type="entry name" value="O-ANTIGEN TRANSPORTER-RELATED"/>
    <property type="match status" value="1"/>
</dbReference>
<feature type="transmembrane region" description="Helical" evidence="7">
    <location>
        <begin position="313"/>
        <end position="337"/>
    </location>
</feature>
<feature type="transmembrane region" description="Helical" evidence="7">
    <location>
        <begin position="268"/>
        <end position="293"/>
    </location>
</feature>
<evidence type="ECO:0000313" key="9">
    <source>
        <dbReference type="Proteomes" id="UP000000851"/>
    </source>
</evidence>
<dbReference type="STRING" id="479433.Caci_8189"/>
<accession>C7QIW2</accession>
<dbReference type="PANTHER" id="PTHR30250">
    <property type="entry name" value="PST FAMILY PREDICTED COLANIC ACID TRANSPORTER"/>
    <property type="match status" value="1"/>
</dbReference>
<gene>
    <name evidence="8" type="ordered locus">Caci_8189</name>
</gene>
<name>C7QIW2_CATAD</name>
<comment type="subcellular location">
    <subcellularLocation>
        <location evidence="1">Cell membrane</location>
        <topology evidence="1">Multi-pass membrane protein</topology>
    </subcellularLocation>
</comment>
<protein>
    <recommendedName>
        <fullName evidence="10">Polysaccharide biosynthesis protein</fullName>
    </recommendedName>
</protein>
<dbReference type="EMBL" id="CP001700">
    <property type="protein sequence ID" value="ACU77012.1"/>
    <property type="molecule type" value="Genomic_DNA"/>
</dbReference>
<keyword evidence="5 7" id="KW-0472">Membrane</keyword>